<dbReference type="Pfam" id="PF01649">
    <property type="entry name" value="Ribosomal_S20p"/>
    <property type="match status" value="1"/>
</dbReference>
<dbReference type="SUPFAM" id="SSF46992">
    <property type="entry name" value="Ribosomal protein S20"/>
    <property type="match status" value="1"/>
</dbReference>
<gene>
    <name evidence="8 9" type="primary">rpsT</name>
    <name evidence="9" type="ORF">HXM90_08160</name>
</gene>
<evidence type="ECO:0000256" key="7">
    <source>
        <dbReference type="ARBA" id="ARBA00035136"/>
    </source>
</evidence>
<dbReference type="GO" id="GO:0003735">
    <property type="term" value="F:structural constituent of ribosome"/>
    <property type="evidence" value="ECO:0007669"/>
    <property type="project" value="InterPro"/>
</dbReference>
<dbReference type="GeneID" id="85014424"/>
<dbReference type="GO" id="GO:0006412">
    <property type="term" value="P:translation"/>
    <property type="evidence" value="ECO:0007669"/>
    <property type="project" value="UniProtKB-UniRule"/>
</dbReference>
<dbReference type="NCBIfam" id="TIGR00029">
    <property type="entry name" value="S20"/>
    <property type="match status" value="1"/>
</dbReference>
<sequence>MANIKSAKKRIQVAAQRNERNKAIRSEVKTYMKKVFTAVEAGDKATAETMLVKAQKKIAMARSKGIYKANNASRKISQIYTAVNKMQ</sequence>
<dbReference type="InterPro" id="IPR002583">
    <property type="entry name" value="Ribosomal_bS20"/>
</dbReference>
<dbReference type="InterPro" id="IPR036510">
    <property type="entry name" value="Ribosomal_bS20_sf"/>
</dbReference>
<keyword evidence="3 8" id="KW-0699">rRNA-binding</keyword>
<protein>
    <recommendedName>
        <fullName evidence="7 8">Small ribosomal subunit protein bS20</fullName>
    </recommendedName>
</protein>
<evidence type="ECO:0000256" key="3">
    <source>
        <dbReference type="ARBA" id="ARBA00022730"/>
    </source>
</evidence>
<evidence type="ECO:0000256" key="5">
    <source>
        <dbReference type="ARBA" id="ARBA00022980"/>
    </source>
</evidence>
<evidence type="ECO:0000313" key="9">
    <source>
        <dbReference type="EMBL" id="MBF1273369.1"/>
    </source>
</evidence>
<dbReference type="PANTHER" id="PTHR33398:SF1">
    <property type="entry name" value="SMALL RIBOSOMAL SUBUNIT PROTEIN BS20C"/>
    <property type="match status" value="1"/>
</dbReference>
<dbReference type="EMBL" id="JABZRA010000133">
    <property type="protein sequence ID" value="MBF1273369.1"/>
    <property type="molecule type" value="Genomic_DNA"/>
</dbReference>
<keyword evidence="6 8" id="KW-0687">Ribonucleoprotein</keyword>
<dbReference type="PANTHER" id="PTHR33398">
    <property type="entry name" value="30S RIBOSOMAL PROTEIN S20"/>
    <property type="match status" value="1"/>
</dbReference>
<evidence type="ECO:0000256" key="6">
    <source>
        <dbReference type="ARBA" id="ARBA00023274"/>
    </source>
</evidence>
<dbReference type="Proteomes" id="UP000775770">
    <property type="component" value="Unassembled WGS sequence"/>
</dbReference>
<accession>A0A930DPV4</accession>
<evidence type="ECO:0000313" key="10">
    <source>
        <dbReference type="Proteomes" id="UP000775770"/>
    </source>
</evidence>
<dbReference type="GO" id="GO:0070181">
    <property type="term" value="F:small ribosomal subunit rRNA binding"/>
    <property type="evidence" value="ECO:0007669"/>
    <property type="project" value="TreeGrafter"/>
</dbReference>
<dbReference type="FunFam" id="1.20.58.110:FF:000001">
    <property type="entry name" value="30S ribosomal protein S20"/>
    <property type="match status" value="1"/>
</dbReference>
<dbReference type="GO" id="GO:0005829">
    <property type="term" value="C:cytosol"/>
    <property type="evidence" value="ECO:0007669"/>
    <property type="project" value="TreeGrafter"/>
</dbReference>
<dbReference type="GO" id="GO:0015935">
    <property type="term" value="C:small ribosomal subunit"/>
    <property type="evidence" value="ECO:0007669"/>
    <property type="project" value="TreeGrafter"/>
</dbReference>
<evidence type="ECO:0000256" key="8">
    <source>
        <dbReference type="HAMAP-Rule" id="MF_00500"/>
    </source>
</evidence>
<evidence type="ECO:0000256" key="2">
    <source>
        <dbReference type="ARBA" id="ARBA00007634"/>
    </source>
</evidence>
<reference evidence="9" key="1">
    <citation type="submission" date="2020-04" db="EMBL/GenBank/DDBJ databases">
        <title>Deep metagenomics examines the oral microbiome during advanced dental caries in children, revealing novel taxa and co-occurrences with host molecules.</title>
        <authorList>
            <person name="Baker J.L."/>
            <person name="Morton J.T."/>
            <person name="Dinis M."/>
            <person name="Alvarez R."/>
            <person name="Tran N.C."/>
            <person name="Knight R."/>
            <person name="Edlund A."/>
        </authorList>
    </citation>
    <scope>NUCLEOTIDE SEQUENCE</scope>
    <source>
        <strain evidence="9">JCVI_38_bin.19</strain>
    </source>
</reference>
<dbReference type="RefSeq" id="WP_040649565.1">
    <property type="nucleotide sequence ID" value="NZ_CAUQIH010000040.1"/>
</dbReference>
<dbReference type="HAMAP" id="MF_00500">
    <property type="entry name" value="Ribosomal_bS20"/>
    <property type="match status" value="1"/>
</dbReference>
<keyword evidence="5 8" id="KW-0689">Ribosomal protein</keyword>
<comment type="caution">
    <text evidence="9">The sequence shown here is derived from an EMBL/GenBank/DDBJ whole genome shotgun (WGS) entry which is preliminary data.</text>
</comment>
<comment type="function">
    <text evidence="1 8">Binds directly to 16S ribosomal RNA.</text>
</comment>
<dbReference type="Gene3D" id="1.20.58.110">
    <property type="entry name" value="Ribosomal protein S20"/>
    <property type="match status" value="1"/>
</dbReference>
<dbReference type="AlphaFoldDB" id="A0A930DPV4"/>
<evidence type="ECO:0000256" key="1">
    <source>
        <dbReference type="ARBA" id="ARBA00003134"/>
    </source>
</evidence>
<organism evidence="9 10">
    <name type="scientific">Oribacterium sinus</name>
    <dbReference type="NCBI Taxonomy" id="237576"/>
    <lineage>
        <taxon>Bacteria</taxon>
        <taxon>Bacillati</taxon>
        <taxon>Bacillota</taxon>
        <taxon>Clostridia</taxon>
        <taxon>Lachnospirales</taxon>
        <taxon>Lachnospiraceae</taxon>
        <taxon>Oribacterium</taxon>
    </lineage>
</organism>
<name>A0A930DPV4_9FIRM</name>
<comment type="similarity">
    <text evidence="2 8">Belongs to the bacterial ribosomal protein bS20 family.</text>
</comment>
<evidence type="ECO:0000256" key="4">
    <source>
        <dbReference type="ARBA" id="ARBA00022884"/>
    </source>
</evidence>
<keyword evidence="4 8" id="KW-0694">RNA-binding</keyword>
<proteinExistence type="inferred from homology"/>